<reference evidence="1" key="1">
    <citation type="submission" date="2018-04" db="EMBL/GenBank/DDBJ databases">
        <title>Transcriptome assembly of Sipha flava.</title>
        <authorList>
            <person name="Scully E.D."/>
            <person name="Geib S.M."/>
            <person name="Palmer N.A."/>
            <person name="Koch K."/>
            <person name="Bradshaw J."/>
            <person name="Heng-Moss T."/>
            <person name="Sarath G."/>
        </authorList>
    </citation>
    <scope>NUCLEOTIDE SEQUENCE</scope>
</reference>
<protein>
    <submittedName>
        <fullName evidence="1">Uncharacterized protein</fullName>
    </submittedName>
</protein>
<gene>
    <name evidence="1" type="ORF">g.132775</name>
</gene>
<evidence type="ECO:0000313" key="1">
    <source>
        <dbReference type="EMBL" id="MBY81412.1"/>
    </source>
</evidence>
<sequence>MKGKGRETQLHEEHNALYTRSMGVAMEMDTLTRKLRFSFINMETYLVYAISILTSPTLSTRKNEKKRNASIVTVFRKLCPYNIFIVLISRYTKRINMLHAPS</sequence>
<dbReference type="AlphaFoldDB" id="A0A2S2QWB1"/>
<organism evidence="1">
    <name type="scientific">Sipha flava</name>
    <name type="common">yellow sugarcane aphid</name>
    <dbReference type="NCBI Taxonomy" id="143950"/>
    <lineage>
        <taxon>Eukaryota</taxon>
        <taxon>Metazoa</taxon>
        <taxon>Ecdysozoa</taxon>
        <taxon>Arthropoda</taxon>
        <taxon>Hexapoda</taxon>
        <taxon>Insecta</taxon>
        <taxon>Pterygota</taxon>
        <taxon>Neoptera</taxon>
        <taxon>Paraneoptera</taxon>
        <taxon>Hemiptera</taxon>
        <taxon>Sternorrhyncha</taxon>
        <taxon>Aphidomorpha</taxon>
        <taxon>Aphidoidea</taxon>
        <taxon>Aphididae</taxon>
        <taxon>Sipha</taxon>
    </lineage>
</organism>
<dbReference type="EMBL" id="GGMS01012209">
    <property type="protein sequence ID" value="MBY81412.1"/>
    <property type="molecule type" value="Transcribed_RNA"/>
</dbReference>
<accession>A0A2S2QWB1</accession>
<proteinExistence type="predicted"/>
<name>A0A2S2QWB1_9HEMI</name>